<dbReference type="Gene3D" id="3.80.10.10">
    <property type="entry name" value="Ribonuclease Inhibitor"/>
    <property type="match status" value="1"/>
</dbReference>
<gene>
    <name evidence="1" type="ORF">MVEG_11114</name>
</gene>
<dbReference type="InterPro" id="IPR032675">
    <property type="entry name" value="LRR_dom_sf"/>
</dbReference>
<dbReference type="EMBL" id="KN042429">
    <property type="protein sequence ID" value="KFH63077.1"/>
    <property type="molecule type" value="Genomic_DNA"/>
</dbReference>
<reference evidence="1 2" key="1">
    <citation type="submission" date="2011-02" db="EMBL/GenBank/DDBJ databases">
        <title>The Genome Sequence of Mortierella verticillata NRRL 6337.</title>
        <authorList>
            <consortium name="The Broad Institute Genome Sequencing Platform"/>
            <person name="Russ C."/>
            <person name="Cuomo C."/>
            <person name="Burger G."/>
            <person name="Gray M.W."/>
            <person name="Holland P.W.H."/>
            <person name="King N."/>
            <person name="Lang F.B.F."/>
            <person name="Roger A.J."/>
            <person name="Ruiz-Trillo I."/>
            <person name="Young S.K."/>
            <person name="Zeng Q."/>
            <person name="Gargeya S."/>
            <person name="Alvarado L."/>
            <person name="Berlin A."/>
            <person name="Chapman S.B."/>
            <person name="Chen Z."/>
            <person name="Freedman E."/>
            <person name="Gellesch M."/>
            <person name="Goldberg J."/>
            <person name="Griggs A."/>
            <person name="Gujja S."/>
            <person name="Heilman E."/>
            <person name="Heiman D."/>
            <person name="Howarth C."/>
            <person name="Mehta T."/>
            <person name="Neiman D."/>
            <person name="Pearson M."/>
            <person name="Roberts A."/>
            <person name="Saif S."/>
            <person name="Shea T."/>
            <person name="Shenoy N."/>
            <person name="Sisk P."/>
            <person name="Stolte C."/>
            <person name="Sykes S."/>
            <person name="White J."/>
            <person name="Yandava C."/>
            <person name="Haas B."/>
            <person name="Nusbaum C."/>
            <person name="Birren B."/>
        </authorList>
    </citation>
    <scope>NUCLEOTIDE SEQUENCE [LARGE SCALE GENOMIC DNA]</scope>
    <source>
        <strain evidence="1 2">NRRL 6337</strain>
    </source>
</reference>
<evidence type="ECO:0008006" key="3">
    <source>
        <dbReference type="Google" id="ProtNLM"/>
    </source>
</evidence>
<evidence type="ECO:0000313" key="2">
    <source>
        <dbReference type="Proteomes" id="UP000243308"/>
    </source>
</evidence>
<name>A0A086TMA0_9FUNG</name>
<organism evidence="1 2">
    <name type="scientific">Podila verticillata NRRL 6337</name>
    <dbReference type="NCBI Taxonomy" id="1069443"/>
    <lineage>
        <taxon>Eukaryota</taxon>
        <taxon>Fungi</taxon>
        <taxon>Fungi incertae sedis</taxon>
        <taxon>Mucoromycota</taxon>
        <taxon>Mortierellomycotina</taxon>
        <taxon>Mortierellomycetes</taxon>
        <taxon>Mortierellales</taxon>
        <taxon>Mortierellaceae</taxon>
        <taxon>Podila</taxon>
    </lineage>
</organism>
<proteinExistence type="predicted"/>
<dbReference type="SUPFAM" id="SSF52047">
    <property type="entry name" value="RNI-like"/>
    <property type="match status" value="1"/>
</dbReference>
<protein>
    <recommendedName>
        <fullName evidence="3">F-box domain-containing protein</fullName>
    </recommendedName>
</protein>
<dbReference type="AlphaFoldDB" id="A0A086TMA0"/>
<sequence length="348" mass="39458">MINPLEIHEIMAGVGWHIPLFVSHKTRDFAQDFQPRHLAAVIKCVVFGTWFSRHFYGRFTRASWSHRKDTTQEISYCKSYEQTAIICDMLLCDLPYLHITFQGTREINVIQPALKSLSRLKVLKLSRADFATADQLPQVLSQNKDLQELKLYQPFGLSVFDGSVELSITYVNFSGIWEDNMGIIQLIRHCPNLETLDVPGRGCPTTNLAQSIKDRCLKLIFIKCGLLREVDVILLIRAPPRLTKLHTDLCSFSTKVCDALLGHAGWIKEICLSFTAAIGESVQSANRILTSCPNLRQLKVVFDGYSGSQDYGPVNVWQNEPWKCTKLKSLHLYGLVRDWTCGSPLLVQ</sequence>
<dbReference type="OrthoDB" id="2384330at2759"/>
<keyword evidence="2" id="KW-1185">Reference proteome</keyword>
<evidence type="ECO:0000313" key="1">
    <source>
        <dbReference type="EMBL" id="KFH63077.1"/>
    </source>
</evidence>
<dbReference type="Proteomes" id="UP000243308">
    <property type="component" value="Unassembled WGS sequence"/>
</dbReference>
<accession>A0A086TMA0</accession>